<gene>
    <name evidence="1" type="ORF">BXY66_2618</name>
</gene>
<dbReference type="Proteomes" id="UP000295673">
    <property type="component" value="Unassembled WGS sequence"/>
</dbReference>
<proteinExistence type="predicted"/>
<keyword evidence="2" id="KW-1185">Reference proteome</keyword>
<reference evidence="1 2" key="1">
    <citation type="submission" date="2019-03" db="EMBL/GenBank/DDBJ databases">
        <title>Genomic Encyclopedia of Archaeal and Bacterial Type Strains, Phase II (KMG-II): from individual species to whole genera.</title>
        <authorList>
            <person name="Goeker M."/>
        </authorList>
    </citation>
    <scope>NUCLEOTIDE SEQUENCE [LARGE SCALE GENOMIC DNA]</scope>
    <source>
        <strain evidence="1 2">DSM 26433</strain>
    </source>
</reference>
<protein>
    <submittedName>
        <fullName evidence="1">Uncharacterized protein</fullName>
    </submittedName>
</protein>
<dbReference type="OrthoDB" id="7866935at2"/>
<evidence type="ECO:0000313" key="1">
    <source>
        <dbReference type="EMBL" id="TCL01305.1"/>
    </source>
</evidence>
<sequence>MKRVLEYLPAAIALVACLVLAPVLAITMAPVDETEPVVVVAGPGVDLVQLVEASGGWVIGFEDAPFGVLGFSDEPGFEERLRDNGAWAVLDGQTVAGFCGVRT</sequence>
<name>A0A4R1N423_9RHOB</name>
<evidence type="ECO:0000313" key="2">
    <source>
        <dbReference type="Proteomes" id="UP000295673"/>
    </source>
</evidence>
<dbReference type="AlphaFoldDB" id="A0A4R1N423"/>
<organism evidence="1 2">
    <name type="scientific">Shimia isoporae</name>
    <dbReference type="NCBI Taxonomy" id="647720"/>
    <lineage>
        <taxon>Bacteria</taxon>
        <taxon>Pseudomonadati</taxon>
        <taxon>Pseudomonadota</taxon>
        <taxon>Alphaproteobacteria</taxon>
        <taxon>Rhodobacterales</taxon>
        <taxon>Roseobacteraceae</taxon>
    </lineage>
</organism>
<comment type="caution">
    <text evidence="1">The sequence shown here is derived from an EMBL/GenBank/DDBJ whole genome shotgun (WGS) entry which is preliminary data.</text>
</comment>
<accession>A0A4R1N423</accession>
<dbReference type="RefSeq" id="WP_132860633.1">
    <property type="nucleotide sequence ID" value="NZ_SMGR01000002.1"/>
</dbReference>
<dbReference type="EMBL" id="SMGR01000002">
    <property type="protein sequence ID" value="TCL01305.1"/>
    <property type="molecule type" value="Genomic_DNA"/>
</dbReference>
<dbReference type="PROSITE" id="PS51257">
    <property type="entry name" value="PROKAR_LIPOPROTEIN"/>
    <property type="match status" value="1"/>
</dbReference>